<feature type="transmembrane region" description="Helical" evidence="1">
    <location>
        <begin position="42"/>
        <end position="65"/>
    </location>
</feature>
<evidence type="ECO:0000313" key="3">
    <source>
        <dbReference type="Proteomes" id="UP000597444"/>
    </source>
</evidence>
<comment type="caution">
    <text evidence="2">The sequence shown here is derived from an EMBL/GenBank/DDBJ whole genome shotgun (WGS) entry which is preliminary data.</text>
</comment>
<dbReference type="EMBL" id="BNJK01000003">
    <property type="protein sequence ID" value="GHP00743.1"/>
    <property type="molecule type" value="Genomic_DNA"/>
</dbReference>
<gene>
    <name evidence="2" type="ORF">KSF_107900</name>
</gene>
<name>A0A8J3NAT5_9CHLR</name>
<keyword evidence="1" id="KW-0812">Transmembrane</keyword>
<reference evidence="2" key="1">
    <citation type="submission" date="2020-10" db="EMBL/GenBank/DDBJ databases">
        <title>Taxonomic study of unclassified bacteria belonging to the class Ktedonobacteria.</title>
        <authorList>
            <person name="Yabe S."/>
            <person name="Wang C.M."/>
            <person name="Zheng Y."/>
            <person name="Sakai Y."/>
            <person name="Cavaletti L."/>
            <person name="Monciardini P."/>
            <person name="Donadio S."/>
        </authorList>
    </citation>
    <scope>NUCLEOTIDE SEQUENCE</scope>
    <source>
        <strain evidence="2">ID150040</strain>
    </source>
</reference>
<sequence>MNCKKGINMFRKGVKIIESYGFGGFVISLLTYFEFANQSIRALASIGIHVCGDVVALCLFFRAIFWLHDRYLIMNYEFFRIEGEGLLEENGYYTATLVGANHQLTLLDRRKEVLDARIQEIRNNPFTNGFTVPLEKKALN</sequence>
<accession>A0A8J3NAT5</accession>
<feature type="transmembrane region" description="Helical" evidence="1">
    <location>
        <begin position="20"/>
        <end position="36"/>
    </location>
</feature>
<proteinExistence type="predicted"/>
<protein>
    <submittedName>
        <fullName evidence="2">Uncharacterized protein</fullName>
    </submittedName>
</protein>
<organism evidence="2 3">
    <name type="scientific">Reticulibacter mediterranei</name>
    <dbReference type="NCBI Taxonomy" id="2778369"/>
    <lineage>
        <taxon>Bacteria</taxon>
        <taxon>Bacillati</taxon>
        <taxon>Chloroflexota</taxon>
        <taxon>Ktedonobacteria</taxon>
        <taxon>Ktedonobacterales</taxon>
        <taxon>Reticulibacteraceae</taxon>
        <taxon>Reticulibacter</taxon>
    </lineage>
</organism>
<evidence type="ECO:0000313" key="2">
    <source>
        <dbReference type="EMBL" id="GHP00743.1"/>
    </source>
</evidence>
<evidence type="ECO:0000256" key="1">
    <source>
        <dbReference type="SAM" id="Phobius"/>
    </source>
</evidence>
<dbReference type="AlphaFoldDB" id="A0A8J3NAT5"/>
<keyword evidence="1" id="KW-0472">Membrane</keyword>
<keyword evidence="1" id="KW-1133">Transmembrane helix</keyword>
<keyword evidence="3" id="KW-1185">Reference proteome</keyword>
<dbReference type="Proteomes" id="UP000597444">
    <property type="component" value="Unassembled WGS sequence"/>
</dbReference>